<dbReference type="KEGG" id="cfem:HCR03_05620"/>
<dbReference type="PROSITE" id="PS51257">
    <property type="entry name" value="PROKAR_LIPOPROTEIN"/>
    <property type="match status" value="1"/>
</dbReference>
<dbReference type="Gene3D" id="3.90.70.10">
    <property type="entry name" value="Cysteine proteinases"/>
    <property type="match status" value="1"/>
</dbReference>
<evidence type="ECO:0000259" key="1">
    <source>
        <dbReference type="Pfam" id="PF13529"/>
    </source>
</evidence>
<dbReference type="PANTHER" id="PTHR37806:SF1">
    <property type="entry name" value="PEPTIDASE C39-LIKE DOMAIN-CONTAINING PROTEIN"/>
    <property type="match status" value="1"/>
</dbReference>
<evidence type="ECO:0000313" key="3">
    <source>
        <dbReference type="Proteomes" id="UP000515909"/>
    </source>
</evidence>
<name>A0A7G8TDN6_9FIRM</name>
<dbReference type="RefSeq" id="WP_187037041.1">
    <property type="nucleotide sequence ID" value="NZ_CP060286.1"/>
</dbReference>
<dbReference type="Proteomes" id="UP000515909">
    <property type="component" value="Chromosome"/>
</dbReference>
<protein>
    <submittedName>
        <fullName evidence="2">C39 family peptidase</fullName>
    </submittedName>
</protein>
<dbReference type="PANTHER" id="PTHR37806">
    <property type="entry name" value="LMO0724 PROTEIN"/>
    <property type="match status" value="1"/>
</dbReference>
<dbReference type="InterPro" id="IPR039564">
    <property type="entry name" value="Peptidase_C39-like"/>
</dbReference>
<evidence type="ECO:0000313" key="2">
    <source>
        <dbReference type="EMBL" id="QNK41727.1"/>
    </source>
</evidence>
<dbReference type="AlphaFoldDB" id="A0A7G8TDN6"/>
<sequence>MAKDHKRGPARWKLFFAVLILFCAAAACIFTFHGKLLNGKAAEKPLSSSSAASVPVKKEASSQQPAKDETKHLVSVPFISQEEKLPSGCELISSMMLLKYYGQTTTADEIMRRTPKSTLLAADGNVYGMSPNQAFIGNPYSPDGLGCYSPVITAVVDSYFWDAGKIEAVNLTGTSLDKLARDYIAKNSPVIVWATVNMEKPGQGQSWILADTNKSFQWISGEHCLVMVGYDQENYYFNDPADPTGVKSYKKSLAEERYQDLGKQAVAVRPVSSVTA</sequence>
<gene>
    <name evidence="2" type="ORF">HCR03_05620</name>
</gene>
<organism evidence="2 3">
    <name type="scientific">Caproicibacter fermentans</name>
    <dbReference type="NCBI Taxonomy" id="2576756"/>
    <lineage>
        <taxon>Bacteria</taxon>
        <taxon>Bacillati</taxon>
        <taxon>Bacillota</taxon>
        <taxon>Clostridia</taxon>
        <taxon>Eubacteriales</taxon>
        <taxon>Acutalibacteraceae</taxon>
        <taxon>Caproicibacter</taxon>
    </lineage>
</organism>
<dbReference type="Pfam" id="PF13529">
    <property type="entry name" value="Peptidase_C39_2"/>
    <property type="match status" value="1"/>
</dbReference>
<accession>A0A7G8TDN6</accession>
<dbReference type="EMBL" id="CP060286">
    <property type="protein sequence ID" value="QNK41727.1"/>
    <property type="molecule type" value="Genomic_DNA"/>
</dbReference>
<feature type="domain" description="Peptidase C39-like" evidence="1">
    <location>
        <begin position="75"/>
        <end position="241"/>
    </location>
</feature>
<reference evidence="2 3" key="1">
    <citation type="submission" date="2020-08" db="EMBL/GenBank/DDBJ databases">
        <title>The isolate Caproiciproducens sp. 7D4C2 produces n-caproate at mildly acidic conditions from hexoses: genome and rBOX comparison with related strains and chain-elongating bacteria.</title>
        <authorList>
            <person name="Esquivel-Elizondo S."/>
            <person name="Bagci C."/>
            <person name="Temovska M."/>
            <person name="Jeon B.S."/>
            <person name="Bessarab I."/>
            <person name="Williams R.B.H."/>
            <person name="Huson D.H."/>
            <person name="Angenent L.T."/>
        </authorList>
    </citation>
    <scope>NUCLEOTIDE SEQUENCE [LARGE SCALE GENOMIC DNA]</scope>
    <source>
        <strain evidence="2 3">7D4C2</strain>
    </source>
</reference>
<proteinExistence type="predicted"/>